<evidence type="ECO:0000256" key="4">
    <source>
        <dbReference type="ARBA" id="ARBA00022670"/>
    </source>
</evidence>
<dbReference type="PANTHER" id="PTHR31120">
    <property type="entry name" value="METALLOPROTEASE TIKI"/>
    <property type="match status" value="1"/>
</dbReference>
<accession>A0A4S8HJS0</accession>
<name>A0A4S8HJS0_9BACT</name>
<organism evidence="13 14">
    <name type="scientific">Niastella caeni</name>
    <dbReference type="NCBI Taxonomy" id="2569763"/>
    <lineage>
        <taxon>Bacteria</taxon>
        <taxon>Pseudomonadati</taxon>
        <taxon>Bacteroidota</taxon>
        <taxon>Chitinophagia</taxon>
        <taxon>Chitinophagales</taxon>
        <taxon>Chitinophagaceae</taxon>
        <taxon>Niastella</taxon>
    </lineage>
</organism>
<evidence type="ECO:0000256" key="3">
    <source>
        <dbReference type="ARBA" id="ARBA00004479"/>
    </source>
</evidence>
<dbReference type="Proteomes" id="UP000306918">
    <property type="component" value="Unassembled WGS sequence"/>
</dbReference>
<keyword evidence="14" id="KW-1185">Reference proteome</keyword>
<keyword evidence="8" id="KW-0378">Hydrolase</keyword>
<keyword evidence="11" id="KW-0472">Membrane</keyword>
<keyword evidence="6" id="KW-0479">Metal-binding</keyword>
<evidence type="ECO:0000313" key="13">
    <source>
        <dbReference type="EMBL" id="THU34861.1"/>
    </source>
</evidence>
<dbReference type="GO" id="GO:0016020">
    <property type="term" value="C:membrane"/>
    <property type="evidence" value="ECO:0007669"/>
    <property type="project" value="UniProtKB-SubCell"/>
</dbReference>
<evidence type="ECO:0000256" key="7">
    <source>
        <dbReference type="ARBA" id="ARBA00022729"/>
    </source>
</evidence>
<evidence type="ECO:0000256" key="12">
    <source>
        <dbReference type="ARBA" id="ARBA00023180"/>
    </source>
</evidence>
<proteinExistence type="predicted"/>
<keyword evidence="12" id="KW-0325">Glycoprotein</keyword>
<dbReference type="CDD" id="cd14789">
    <property type="entry name" value="Tiki"/>
    <property type="match status" value="1"/>
</dbReference>
<comment type="caution">
    <text evidence="13">The sequence shown here is derived from an EMBL/GenBank/DDBJ whole genome shotgun (WGS) entry which is preliminary data.</text>
</comment>
<protein>
    <submittedName>
        <fullName evidence="13">TraB/GumN family protein</fullName>
    </submittedName>
</protein>
<evidence type="ECO:0000256" key="1">
    <source>
        <dbReference type="ARBA" id="ARBA00001936"/>
    </source>
</evidence>
<comment type="subcellular location">
    <subcellularLocation>
        <location evidence="3">Membrane</location>
        <topology evidence="3">Single-pass type I membrane protein</topology>
    </subcellularLocation>
</comment>
<keyword evidence="4" id="KW-0645">Protease</keyword>
<dbReference type="OrthoDB" id="9798714at2"/>
<dbReference type="GO" id="GO:0004222">
    <property type="term" value="F:metalloendopeptidase activity"/>
    <property type="evidence" value="ECO:0007669"/>
    <property type="project" value="TreeGrafter"/>
</dbReference>
<comment type="cofactor">
    <cofactor evidence="1">
        <name>Mn(2+)</name>
        <dbReference type="ChEBI" id="CHEBI:29035"/>
    </cofactor>
</comment>
<reference evidence="13 14" key="1">
    <citation type="submission" date="2019-04" db="EMBL/GenBank/DDBJ databases">
        <title>Niastella caeni sp. nov., isolated from activated sludge.</title>
        <authorList>
            <person name="Sheng M."/>
        </authorList>
    </citation>
    <scope>NUCLEOTIDE SEQUENCE [LARGE SCALE GENOMIC DNA]</scope>
    <source>
        <strain evidence="13 14">HX-2-15</strain>
    </source>
</reference>
<dbReference type="EMBL" id="STFF01000007">
    <property type="protein sequence ID" value="THU34861.1"/>
    <property type="molecule type" value="Genomic_DNA"/>
</dbReference>
<keyword evidence="9" id="KW-1133">Transmembrane helix</keyword>
<evidence type="ECO:0000313" key="14">
    <source>
        <dbReference type="Proteomes" id="UP000306918"/>
    </source>
</evidence>
<evidence type="ECO:0000256" key="10">
    <source>
        <dbReference type="ARBA" id="ARBA00023049"/>
    </source>
</evidence>
<sequence length="1149" mass="130563">MFRFSFVCALVVVCAASTCTYGQQSYPKSLLWRISGKGLKHPSYLYGTMHLTDNRLFNFGDSVYRAIEKIDGLAIEVNPDEMGAYYVNKMFDEIEGSKLQDILTDKDYKKYSDALSKKFKKPASEITTNDIVTEKNKWLNDYFEKGEMATFVDAYLYNIARRQGKWVGGVEDITDQAGLLDDLVDKSDIDFLLAGDSSYIKTASNRMMEKMVELYTNQDLAGIEALMSTESPEHKDALLIKRNVKMTRRIDSLTALRTMFIAIGAAHLPGDSGVIHLLQQKGFTVEPVYSSKKINAKNYTFKEVRIPWTETSDPQGFYKVSMPGNPVNLKLFGLLEMKYLFDVYNLSNYCTMAIINPRSTINKDSILNEMAQRMFRTDKKVTGKKVVNNGVEGKEYQQVIKGENVRLQAFMHENVVYVAFIYAIKEATLRSEDANNFFSSFNINKTPAPSARSYTFVDSVMGISFMAPAEVTYNKRLSNDKEAGWHVSGFTGTDLANGMYIFLFSKDVRPSHYLSSDTVLQNKLIEGLKTQYTGLHIDTINLQGNKVLHLKGSHIEQQGLYMEAMSLIKNNRNVVLMVITDSLHLQTPEAKKLFSSLRFIPPASIPWTVQTTADSQLSARIPGTFRKYEDEERSFSYAFDTTSASSYYIIPDTLSKYLWYKSDSLFWKNTVERYTGRDSLVNETTVENNGLLAKELLIKEDYNYKRMRLVLHDNILYQVMLSGDKEFVYHSDATAFLSSFRIHAPQQNKTFITQPKTALLLHDLAGSDSIARSEAYGYLNRITFTRDDLPLLYQALFKEYDPLYSSQEKDYINLRLSTYLGRLTDTTTISFIKEQYPSLTNDKEWLKGTALSTLAHLPTKESYSTLAQLVDQYDVPEKALDYTILNCLKDSLELTATIFPTLQKLARNSVHCDVISNVAIALRDSGLIKQEQLAVAQNDYIQGAKKLLPDVKTGNIAYYSIDDLLNLVGSFNTTAGNEVLKSYLTVKDKFTRKDATVQLIKNKQAVPASVLLKLAADRTVRPLLYEKLKELKKTALFPQQYATQQYFAESIIYEWASDDYDVQKMIFLAKKTATFKGKPYTFYLYRVILDDDGPEGYLGIAGGYKPGSTSLQVSKEISGIYWDETYSLGKINTFFKDFLKNREQADESD</sequence>
<dbReference type="Pfam" id="PF01963">
    <property type="entry name" value="TraB_PrgY_gumN"/>
    <property type="match status" value="1"/>
</dbReference>
<dbReference type="AlphaFoldDB" id="A0A4S8HJS0"/>
<keyword evidence="7" id="KW-0732">Signal</keyword>
<dbReference type="GO" id="GO:0046872">
    <property type="term" value="F:metal ion binding"/>
    <property type="evidence" value="ECO:0007669"/>
    <property type="project" value="UniProtKB-KW"/>
</dbReference>
<dbReference type="RefSeq" id="WP_136579504.1">
    <property type="nucleotide sequence ID" value="NZ_STFF01000007.1"/>
</dbReference>
<comment type="cofactor">
    <cofactor evidence="2">
        <name>Co(2+)</name>
        <dbReference type="ChEBI" id="CHEBI:48828"/>
    </cofactor>
</comment>
<keyword evidence="10" id="KW-0482">Metalloprotease</keyword>
<evidence type="ECO:0000256" key="9">
    <source>
        <dbReference type="ARBA" id="ARBA00022989"/>
    </source>
</evidence>
<dbReference type="InterPro" id="IPR002816">
    <property type="entry name" value="TraB/PrgY/GumN_fam"/>
</dbReference>
<dbReference type="InterPro" id="IPR040230">
    <property type="entry name" value="TIKI1/2-like"/>
</dbReference>
<evidence type="ECO:0000256" key="5">
    <source>
        <dbReference type="ARBA" id="ARBA00022692"/>
    </source>
</evidence>
<evidence type="ECO:0000256" key="8">
    <source>
        <dbReference type="ARBA" id="ARBA00022801"/>
    </source>
</evidence>
<dbReference type="GO" id="GO:0006508">
    <property type="term" value="P:proteolysis"/>
    <property type="evidence" value="ECO:0007669"/>
    <property type="project" value="UniProtKB-KW"/>
</dbReference>
<dbReference type="PANTHER" id="PTHR31120:SF6">
    <property type="entry name" value="METALLOPROTEASE TIKI HOMOLOG"/>
    <property type="match status" value="1"/>
</dbReference>
<evidence type="ECO:0000256" key="11">
    <source>
        <dbReference type="ARBA" id="ARBA00023136"/>
    </source>
</evidence>
<dbReference type="GO" id="GO:0030178">
    <property type="term" value="P:negative regulation of Wnt signaling pathway"/>
    <property type="evidence" value="ECO:0007669"/>
    <property type="project" value="InterPro"/>
</dbReference>
<gene>
    <name evidence="13" type="ORF">FAM09_22980</name>
</gene>
<evidence type="ECO:0000256" key="6">
    <source>
        <dbReference type="ARBA" id="ARBA00022723"/>
    </source>
</evidence>
<evidence type="ECO:0000256" key="2">
    <source>
        <dbReference type="ARBA" id="ARBA00001941"/>
    </source>
</evidence>
<keyword evidence="5" id="KW-0812">Transmembrane</keyword>